<keyword evidence="1" id="KW-1133">Transmembrane helix</keyword>
<keyword evidence="3" id="KW-1185">Reference proteome</keyword>
<evidence type="ECO:0000313" key="3">
    <source>
        <dbReference type="Proteomes" id="UP001328107"/>
    </source>
</evidence>
<evidence type="ECO:0000256" key="1">
    <source>
        <dbReference type="SAM" id="Phobius"/>
    </source>
</evidence>
<evidence type="ECO:0000313" key="2">
    <source>
        <dbReference type="EMBL" id="GMR56639.1"/>
    </source>
</evidence>
<comment type="caution">
    <text evidence="2">The sequence shown here is derived from an EMBL/GenBank/DDBJ whole genome shotgun (WGS) entry which is preliminary data.</text>
</comment>
<feature type="non-terminal residue" evidence="2">
    <location>
        <position position="1"/>
    </location>
</feature>
<gene>
    <name evidence="2" type="ORF">PMAYCL1PPCAC_26834</name>
</gene>
<dbReference type="AlphaFoldDB" id="A0AAN5I9P7"/>
<keyword evidence="1" id="KW-0812">Transmembrane</keyword>
<feature type="transmembrane region" description="Helical" evidence="1">
    <location>
        <begin position="15"/>
        <end position="45"/>
    </location>
</feature>
<dbReference type="EMBL" id="BTRK01000006">
    <property type="protein sequence ID" value="GMR56639.1"/>
    <property type="molecule type" value="Genomic_DNA"/>
</dbReference>
<name>A0AAN5I9P7_9BILA</name>
<sequence length="111" mass="12830">TDDELSRTDCFHTDVILIFIMYSMICFSIVIVFLAVLASHIFYLLKIADKSMSEKTRRFHHIMTKSIATQNSYPSNYLVLYPLSVTSMHSFVNSMVVLSTTPLFRRALRDL</sequence>
<reference evidence="3" key="1">
    <citation type="submission" date="2022-10" db="EMBL/GenBank/DDBJ databases">
        <title>Genome assembly of Pristionchus species.</title>
        <authorList>
            <person name="Yoshida K."/>
            <person name="Sommer R.J."/>
        </authorList>
    </citation>
    <scope>NUCLEOTIDE SEQUENCE [LARGE SCALE GENOMIC DNA]</scope>
    <source>
        <strain evidence="3">RS5460</strain>
    </source>
</reference>
<evidence type="ECO:0008006" key="4">
    <source>
        <dbReference type="Google" id="ProtNLM"/>
    </source>
</evidence>
<keyword evidence="1" id="KW-0472">Membrane</keyword>
<protein>
    <recommendedName>
        <fullName evidence="4">G protein-coupled receptor</fullName>
    </recommendedName>
</protein>
<organism evidence="2 3">
    <name type="scientific">Pristionchus mayeri</name>
    <dbReference type="NCBI Taxonomy" id="1317129"/>
    <lineage>
        <taxon>Eukaryota</taxon>
        <taxon>Metazoa</taxon>
        <taxon>Ecdysozoa</taxon>
        <taxon>Nematoda</taxon>
        <taxon>Chromadorea</taxon>
        <taxon>Rhabditida</taxon>
        <taxon>Rhabditina</taxon>
        <taxon>Diplogasteromorpha</taxon>
        <taxon>Diplogasteroidea</taxon>
        <taxon>Neodiplogasteridae</taxon>
        <taxon>Pristionchus</taxon>
    </lineage>
</organism>
<proteinExistence type="predicted"/>
<feature type="non-terminal residue" evidence="2">
    <location>
        <position position="111"/>
    </location>
</feature>
<accession>A0AAN5I9P7</accession>
<dbReference type="Proteomes" id="UP001328107">
    <property type="component" value="Unassembled WGS sequence"/>
</dbReference>